<dbReference type="PANTHER" id="PTHR37321">
    <property type="entry name" value="EXPORTED PROTEIN-RELATED"/>
    <property type="match status" value="1"/>
</dbReference>
<organism evidence="5 6">
    <name type="scientific">Cohnella phaseoli</name>
    <dbReference type="NCBI Taxonomy" id="456490"/>
    <lineage>
        <taxon>Bacteria</taxon>
        <taxon>Bacillati</taxon>
        <taxon>Bacillota</taxon>
        <taxon>Bacilli</taxon>
        <taxon>Bacillales</taxon>
        <taxon>Paenibacillaceae</taxon>
        <taxon>Cohnella</taxon>
    </lineage>
</organism>
<keyword evidence="6" id="KW-1185">Reference proteome</keyword>
<dbReference type="EMBL" id="QRDZ01000017">
    <property type="protein sequence ID" value="RED75092.1"/>
    <property type="molecule type" value="Genomic_DNA"/>
</dbReference>
<protein>
    <submittedName>
        <fullName evidence="5">Malectin (Di-glucose binding ER protein)</fullName>
    </submittedName>
</protein>
<evidence type="ECO:0000259" key="3">
    <source>
        <dbReference type="Pfam" id="PF14323"/>
    </source>
</evidence>
<gene>
    <name evidence="5" type="ORF">DFP98_11764</name>
</gene>
<dbReference type="InterPro" id="IPR013783">
    <property type="entry name" value="Ig-like_fold"/>
</dbReference>
<name>A0A3D9JM32_9BACL</name>
<feature type="domain" description="Malectin" evidence="2">
    <location>
        <begin position="1125"/>
        <end position="1275"/>
    </location>
</feature>
<dbReference type="Pfam" id="PF14323">
    <property type="entry name" value="GxGYxYP_C"/>
    <property type="match status" value="1"/>
</dbReference>
<feature type="signal peptide" evidence="1">
    <location>
        <begin position="1"/>
        <end position="25"/>
    </location>
</feature>
<reference evidence="5 6" key="1">
    <citation type="submission" date="2018-07" db="EMBL/GenBank/DDBJ databases">
        <title>Genomic Encyclopedia of Type Strains, Phase III (KMG-III): the genomes of soil and plant-associated and newly described type strains.</title>
        <authorList>
            <person name="Whitman W."/>
        </authorList>
    </citation>
    <scope>NUCLEOTIDE SEQUENCE [LARGE SCALE GENOMIC DNA]</scope>
    <source>
        <strain evidence="5 6">CECT 7287</strain>
    </source>
</reference>
<dbReference type="SUPFAM" id="SSF49785">
    <property type="entry name" value="Galactose-binding domain-like"/>
    <property type="match status" value="1"/>
</dbReference>
<proteinExistence type="predicted"/>
<dbReference type="RefSeq" id="WP_116062515.1">
    <property type="nucleotide sequence ID" value="NZ_QRDZ01000017.1"/>
</dbReference>
<dbReference type="Pfam" id="PF20957">
    <property type="entry name" value="GxGYxYP_N_2nd"/>
    <property type="match status" value="1"/>
</dbReference>
<dbReference type="InterPro" id="IPR021720">
    <property type="entry name" value="Malectin_dom"/>
</dbReference>
<feature type="chain" id="PRO_5039686117" evidence="1">
    <location>
        <begin position="26"/>
        <end position="1282"/>
    </location>
</feature>
<dbReference type="Proteomes" id="UP000256977">
    <property type="component" value="Unassembled WGS sequence"/>
</dbReference>
<feature type="domain" description="GxGYxYP putative glycoside hydrolase second N-terminal" evidence="4">
    <location>
        <begin position="137"/>
        <end position="211"/>
    </location>
</feature>
<evidence type="ECO:0000259" key="2">
    <source>
        <dbReference type="Pfam" id="PF11721"/>
    </source>
</evidence>
<evidence type="ECO:0000313" key="5">
    <source>
        <dbReference type="EMBL" id="RED75092.1"/>
    </source>
</evidence>
<dbReference type="Gene3D" id="3.20.20.490">
    <property type="entry name" value="GxGYxYP glycoside hydrolase, C-terminal domain"/>
    <property type="match status" value="1"/>
</dbReference>
<dbReference type="OrthoDB" id="3799094at2"/>
<evidence type="ECO:0000313" key="6">
    <source>
        <dbReference type="Proteomes" id="UP000256977"/>
    </source>
</evidence>
<dbReference type="Gene3D" id="2.60.40.10">
    <property type="entry name" value="Immunoglobulins"/>
    <property type="match status" value="4"/>
</dbReference>
<sequence>MMRFRALIRSLVVFLLLASVFSVFPAPSSSVKAQEVSKMVVFDLDEYSSATNRADWYDLTLFVGTLQGIVNQAGPKLYIRDYQHGVPIMGITNAEMASIGDYWFEKFRQPGQWLSEMTVIEISSVDELIAEFASELSGIVVWDPRIESTVNVATTIAGIERAPIVMAGGSLYHKMTSAPYNMPVVIDLNGQFTGANSKTDAYMWAKATYLDTGRANAGVLSYVEDGFIRHPGTGGAQNYAIARDYAVKNKGFVFDLSPWGTGKPNDALNETLGRDKATLEAILQSAYNNYGVEWPIEVFGFFPWWGKYSDLHGEAHDPVAGEWEMIKLFSQYNAHLSSIMDTIGYSNASFHSWAPIGIGLSGAKEAPARPTLANKTYILYYMGDHDGGTIHQLMPMMWEDKRRGSIPLAWGIVPNMMRDYPDVAQYLYDTATPNDYFVAGASGAGYLDPGLVPNLEKWTQWNELLFGRTGYTMNGFLLNGSAGAISNTVEQAYARFSGDGLAGYPDSIAGTTPAVRNGNMIVVENTLGTTSNYNVDAAANQIVAAAASMPNIGNQPNFIHVRSSFAFPRFIEAVHKRIQELQSGYNFEAIDPFSYFSLARQSVSLQADDGIVLAVDTPKKMVAGQTYDVEIRVRNIGSNTWSPEGFYRLSDTANNHFIWSNLNGGYSLGLGNQRVFLSPGDSIAPQATTTFKFSVKAPSTAGTYTLAHRLVRDGVAFLGAEFAQPIEVVNATGNQAIITSVSVPDVMTEGTTETVAVTVKNVGNTTWTRANSYRLGTFREGLPHKYWMANRVDWTNFENGGASGLDSTYRAYLSDTDSIAPGQSKTFNFSVQAPSKRGSFVFSGRMVRDGVEYFGPAFEKEIQVVPSGRSGFAFTLIGSTVPQYMKAGAKQLVSISLKNTGTQAWTAGANYRLGAASGNQFEFSDFQNGGSSAGIANQRAYLRAGDAIAEEKATTFTFALNAPSAPGTYTVAVDMVHDGVAWAGHPLTFQIQVADTDDSSILSHNVPNTMNAGVGYSIRVEALNEGVNEWKKSSLYRLATLTNNDFKIVNSRDGGEGTAANNQRVYLNGEDVMGIGQRKQFDFTIVAPSTPGSYMLELRMVHDGVAFFGDTLTIPITVTTGYSQRVNVGGGAYTDSNGNAWSADAAYSSSTGWGYVGTTTTDSTTAAIVSRDSSSALDVQTFKTARKGSEFAYRFDVANGKYRVTLGFAELVKTAQDQRLFRVEAEGQHLISGYDMFKILRGRFFSFPYSFEVAVTDGQLNLNFAGQVDQASVNAIWVERIQ</sequence>
<comment type="caution">
    <text evidence="5">The sequence shown here is derived from an EMBL/GenBank/DDBJ whole genome shotgun (WGS) entry which is preliminary data.</text>
</comment>
<keyword evidence="1" id="KW-0732">Signal</keyword>
<dbReference type="InterPro" id="IPR048310">
    <property type="entry name" value="GxGYxYP_N_2nd"/>
</dbReference>
<dbReference type="Pfam" id="PF11721">
    <property type="entry name" value="Malectin"/>
    <property type="match status" value="1"/>
</dbReference>
<evidence type="ECO:0000259" key="4">
    <source>
        <dbReference type="Pfam" id="PF20957"/>
    </source>
</evidence>
<dbReference type="InterPro" id="IPR038410">
    <property type="entry name" value="GxGYxYP_C_sf"/>
</dbReference>
<dbReference type="InterPro" id="IPR025832">
    <property type="entry name" value="GxGYxYP_C"/>
</dbReference>
<feature type="domain" description="GxGYxYP putative glycoside hydrolase C-terminal" evidence="3">
    <location>
        <begin position="374"/>
        <end position="600"/>
    </location>
</feature>
<dbReference type="InterPro" id="IPR008979">
    <property type="entry name" value="Galactose-bd-like_sf"/>
</dbReference>
<dbReference type="PANTHER" id="PTHR37321:SF1">
    <property type="entry name" value="EXPORTED PROTEIN"/>
    <property type="match status" value="1"/>
</dbReference>
<accession>A0A3D9JM32</accession>
<evidence type="ECO:0000256" key="1">
    <source>
        <dbReference type="SAM" id="SignalP"/>
    </source>
</evidence>
<dbReference type="Gene3D" id="2.60.120.430">
    <property type="entry name" value="Galactose-binding lectin"/>
    <property type="match status" value="1"/>
</dbReference>